<evidence type="ECO:0000313" key="11">
    <source>
        <dbReference type="Proteomes" id="UP000037460"/>
    </source>
</evidence>
<dbReference type="Pfam" id="PF23452">
    <property type="entry name" value="HPAT"/>
    <property type="match status" value="1"/>
</dbReference>
<evidence type="ECO:0000256" key="4">
    <source>
        <dbReference type="ARBA" id="ARBA00022692"/>
    </source>
</evidence>
<evidence type="ECO:0000313" key="10">
    <source>
        <dbReference type="EMBL" id="KOO25954.1"/>
    </source>
</evidence>
<keyword evidence="2" id="KW-0328">Glycosyltransferase</keyword>
<name>A0A0M0JHC0_9EUKA</name>
<evidence type="ECO:0000256" key="7">
    <source>
        <dbReference type="SAM" id="MobiDB-lite"/>
    </source>
</evidence>
<keyword evidence="6" id="KW-0472">Membrane</keyword>
<keyword evidence="3" id="KW-0808">Transferase</keyword>
<dbReference type="PANTHER" id="PTHR31485">
    <property type="entry name" value="PEPTIDYL SERINE ALPHA-GALACTOSYLTRANSFERASE"/>
    <property type="match status" value="1"/>
</dbReference>
<keyword evidence="4" id="KW-0812">Transmembrane</keyword>
<keyword evidence="11" id="KW-1185">Reference proteome</keyword>
<feature type="chain" id="PRO_5005601761" description="Hydroxyproline O-arabinosyltransferase-like domain-containing protein" evidence="8">
    <location>
        <begin position="23"/>
        <end position="790"/>
    </location>
</feature>
<feature type="domain" description="Hydroxyproline O-arabinosyltransferase-like" evidence="9">
    <location>
        <begin position="94"/>
        <end position="399"/>
    </location>
</feature>
<comment type="caution">
    <text evidence="10">The sequence shown here is derived from an EMBL/GenBank/DDBJ whole genome shotgun (WGS) entry which is preliminary data.</text>
</comment>
<accession>A0A0M0JHC0</accession>
<evidence type="ECO:0000256" key="6">
    <source>
        <dbReference type="ARBA" id="ARBA00023136"/>
    </source>
</evidence>
<dbReference type="AlphaFoldDB" id="A0A0M0JHC0"/>
<keyword evidence="5" id="KW-1133">Transmembrane helix</keyword>
<dbReference type="OrthoDB" id="10259977at2759"/>
<dbReference type="EMBL" id="JWZX01002908">
    <property type="protein sequence ID" value="KOO25954.1"/>
    <property type="molecule type" value="Genomic_DNA"/>
</dbReference>
<dbReference type="GO" id="GO:0016757">
    <property type="term" value="F:glycosyltransferase activity"/>
    <property type="evidence" value="ECO:0007669"/>
    <property type="project" value="UniProtKB-KW"/>
</dbReference>
<evidence type="ECO:0000256" key="2">
    <source>
        <dbReference type="ARBA" id="ARBA00022676"/>
    </source>
</evidence>
<evidence type="ECO:0000256" key="5">
    <source>
        <dbReference type="ARBA" id="ARBA00022989"/>
    </source>
</evidence>
<dbReference type="GO" id="GO:0016020">
    <property type="term" value="C:membrane"/>
    <property type="evidence" value="ECO:0007669"/>
    <property type="project" value="UniProtKB-SubCell"/>
</dbReference>
<dbReference type="InterPro" id="IPR044845">
    <property type="entry name" value="HPAT/SRGT1-like"/>
</dbReference>
<evidence type="ECO:0000256" key="8">
    <source>
        <dbReference type="SAM" id="SignalP"/>
    </source>
</evidence>
<sequence length="790" mass="86795">MPISRRLCFVFIVAFFLFWIFAVKPPVLDTGDGRVQQRRREQLSQQARRWISASKASSSRQSQRQTAKEEATSFTPEVEATQSTANCPADRRPYHVLLTASTGPYQLWQTRIFYYHYVRLRATLGPCTEMGGFTRLLTKPKSAPLDSLMSVMRTVVVDELTEAETHGFVVLNRPHSVLVALNRGDLDFPEKYLFIAETDHLLMKYLPNLATEELAVAYPFHYMNPKRDSKTKSLVRRFAGSDLVAEKAQQVGPSPILIHIDALKRLVKPWYDLSFALKVDPAADAEFGWMLEMWGYSIGAAVGGVAHKLMDTLQLEPSSQFGVRTTDAAGEYTHHILHYTFSHEYSLEGVPMVDSRSGQHGFDKRHYQAWLPRELQRPPRCALESTHTLWTLLHDAMAAHDGGVNCSGCTGRGHGWEHGVPSSVVATLMMHSNQDKEVRARIDAGDGTTDPELLRAMRLVGSGPWAFSAVAGSSAAAATAGSVDRGFFFLRGDGRPLDGSTVLNGFDWLKEVQLVMTARESGEQQVGTYDALSHDALATIGAATISPTDEILAAFLGHEDPRPGDADAAAVRRRLMGTGGWPLGRLGNVFLLAHGVAYYEGAHKLGSWHAEVTGGKPSIVLRGGGVSGAKLTLASLLSSGDGTDDQLQLDVNCWRLSNRAAGIGGELVWRHPASRCFPTCSDSTHQLNGAEYGSSALAMRVAKYKWTWANVPGLEFAFPAAERVGVLVTPWGHGEWGITPSRTDVLLAEFAQQRHMLQFDDKEAKFTSTRCSDGEVVRGQAIGWTKGMAW</sequence>
<proteinExistence type="predicted"/>
<evidence type="ECO:0000256" key="3">
    <source>
        <dbReference type="ARBA" id="ARBA00022679"/>
    </source>
</evidence>
<protein>
    <recommendedName>
        <fullName evidence="9">Hydroxyproline O-arabinosyltransferase-like domain-containing protein</fullName>
    </recommendedName>
</protein>
<reference evidence="11" key="1">
    <citation type="journal article" date="2015" name="PLoS Genet.">
        <title>Genome Sequence and Transcriptome Analyses of Chrysochromulina tobin: Metabolic Tools for Enhanced Algal Fitness in the Prominent Order Prymnesiales (Haptophyceae).</title>
        <authorList>
            <person name="Hovde B.T."/>
            <person name="Deodato C.R."/>
            <person name="Hunsperger H.M."/>
            <person name="Ryken S.A."/>
            <person name="Yost W."/>
            <person name="Jha R.K."/>
            <person name="Patterson J."/>
            <person name="Monnat R.J. Jr."/>
            <person name="Barlow S.B."/>
            <person name="Starkenburg S.R."/>
            <person name="Cattolico R.A."/>
        </authorList>
    </citation>
    <scope>NUCLEOTIDE SEQUENCE</scope>
    <source>
        <strain evidence="11">CCMP291</strain>
    </source>
</reference>
<feature type="compositionally biased region" description="Low complexity" evidence="7">
    <location>
        <begin position="48"/>
        <end position="65"/>
    </location>
</feature>
<keyword evidence="8" id="KW-0732">Signal</keyword>
<gene>
    <name evidence="10" type="ORF">Ctob_011473</name>
</gene>
<dbReference type="PANTHER" id="PTHR31485:SF4">
    <property type="entry name" value="HYDROXYPROLINE O-ARABINOSYLTRANSFERASE RDN1"/>
    <property type="match status" value="1"/>
</dbReference>
<evidence type="ECO:0000256" key="1">
    <source>
        <dbReference type="ARBA" id="ARBA00004167"/>
    </source>
</evidence>
<feature type="signal peptide" evidence="8">
    <location>
        <begin position="1"/>
        <end position="22"/>
    </location>
</feature>
<comment type="subcellular location">
    <subcellularLocation>
        <location evidence="1">Membrane</location>
        <topology evidence="1">Single-pass membrane protein</topology>
    </subcellularLocation>
</comment>
<feature type="region of interest" description="Disordered" evidence="7">
    <location>
        <begin position="48"/>
        <end position="85"/>
    </location>
</feature>
<dbReference type="InterPro" id="IPR056508">
    <property type="entry name" value="HPAT-like"/>
</dbReference>
<feature type="compositionally biased region" description="Polar residues" evidence="7">
    <location>
        <begin position="72"/>
        <end position="85"/>
    </location>
</feature>
<evidence type="ECO:0000259" key="9">
    <source>
        <dbReference type="Pfam" id="PF23452"/>
    </source>
</evidence>
<dbReference type="Proteomes" id="UP000037460">
    <property type="component" value="Unassembled WGS sequence"/>
</dbReference>
<organism evidence="10 11">
    <name type="scientific">Chrysochromulina tobinii</name>
    <dbReference type="NCBI Taxonomy" id="1460289"/>
    <lineage>
        <taxon>Eukaryota</taxon>
        <taxon>Haptista</taxon>
        <taxon>Haptophyta</taxon>
        <taxon>Prymnesiophyceae</taxon>
        <taxon>Prymnesiales</taxon>
        <taxon>Chrysochromulinaceae</taxon>
        <taxon>Chrysochromulina</taxon>
    </lineage>
</organism>